<organism evidence="1 2">
    <name type="scientific">Candidatus Methanomarinus sp</name>
    <dbReference type="NCBI Taxonomy" id="3386244"/>
    <lineage>
        <taxon>Archaea</taxon>
        <taxon>Methanobacteriati</taxon>
        <taxon>Methanobacteriota</taxon>
        <taxon>Stenosarchaea group</taxon>
        <taxon>Methanomicrobia</taxon>
        <taxon>Methanosarcinales</taxon>
        <taxon>ANME-2 cluster</taxon>
        <taxon>Candidatus Methanocomedenaceae</taxon>
        <taxon>Candidatus Methanomarinus</taxon>
    </lineage>
</organism>
<protein>
    <submittedName>
        <fullName evidence="1">Uncharacterized protein</fullName>
    </submittedName>
</protein>
<dbReference type="Proteomes" id="UP000315423">
    <property type="component" value="Unassembled WGS sequence"/>
</dbReference>
<reference evidence="1" key="1">
    <citation type="submission" date="2018-09" db="EMBL/GenBank/DDBJ databases">
        <title>A genomic encyclopedia of anaerobic methanotrophic archaea.</title>
        <authorList>
            <person name="Skennerton C.T."/>
            <person name="Chadwick G.L."/>
            <person name="Laso-Perez R."/>
            <person name="Leu A.O."/>
            <person name="Speth D.R."/>
            <person name="Yu H."/>
            <person name="Morgan-Lang C."/>
            <person name="Hatzenpichler R."/>
            <person name="Goudeau D."/>
            <person name="Malmstrom R."/>
            <person name="Woyke T."/>
            <person name="Hallam S."/>
            <person name="Tyson G.W."/>
            <person name="Wegener G."/>
            <person name="Boetius A."/>
            <person name="Orphan V.J."/>
        </authorList>
    </citation>
    <scope>NUCLEOTIDE SEQUENCE</scope>
    <source>
        <strain evidence="1">CONS3730D10UFb2</strain>
    </source>
</reference>
<evidence type="ECO:0000313" key="2">
    <source>
        <dbReference type="Proteomes" id="UP000315423"/>
    </source>
</evidence>
<accession>A0AC61SD71</accession>
<dbReference type="EMBL" id="QYBA01000003">
    <property type="protein sequence ID" value="TKY92548.1"/>
    <property type="molecule type" value="Genomic_DNA"/>
</dbReference>
<sequence>MPLFIITIGFLIATEIDTVMLGFLSTNTELGIYGVAKQVVIKLPHISVAIAMGSMPVFAKLNDDNRKELKIFFYKLLKTNTVIYLIITTGILLFSPFFVPMIFGNEYCASVLPLQILTVYSVVFSYSILLGNFLDYQGLANKRAVFLTISVIINIIINAILIPEYGAVGAAIATSISYFPYIILNWIEVKRFLK</sequence>
<evidence type="ECO:0000313" key="1">
    <source>
        <dbReference type="EMBL" id="TKY92548.1"/>
    </source>
</evidence>
<gene>
    <name evidence="1" type="ORF">C5S46_00070</name>
</gene>
<name>A0AC61SD71_9EURY</name>
<proteinExistence type="predicted"/>
<comment type="caution">
    <text evidence="1">The sequence shown here is derived from an EMBL/GenBank/DDBJ whole genome shotgun (WGS) entry which is preliminary data.</text>
</comment>